<sequence length="54" mass="6368">MILRCDELRVVFKICCVLKLLHFFIKKIASLYETSMFSRLFDAIIPRVALGLYE</sequence>
<evidence type="ECO:0000313" key="2">
    <source>
        <dbReference type="Proteomes" id="UP000001942"/>
    </source>
</evidence>
<dbReference type="HOGENOM" id="CLU_3045769_0_0_5"/>
<dbReference type="KEGG" id="nse:NSE_0674"/>
<gene>
    <name evidence="1" type="ordered locus">NSE_0674</name>
</gene>
<dbReference type="EMBL" id="CP000237">
    <property type="protein sequence ID" value="ABD46012.1"/>
    <property type="molecule type" value="Genomic_DNA"/>
</dbReference>
<protein>
    <submittedName>
        <fullName evidence="1">Uncharacterized protein</fullName>
    </submittedName>
</protein>
<reference evidence="1 2" key="1">
    <citation type="journal article" date="2006" name="PLoS Genet.">
        <title>Comparative genomics of emerging human ehrlichiosis agents.</title>
        <authorList>
            <person name="Dunning Hotopp J.C."/>
            <person name="Lin M."/>
            <person name="Madupu R."/>
            <person name="Crabtree J."/>
            <person name="Angiuoli S.V."/>
            <person name="Eisen J.A."/>
            <person name="Seshadri R."/>
            <person name="Ren Q."/>
            <person name="Wu M."/>
            <person name="Utterback T.R."/>
            <person name="Smith S."/>
            <person name="Lewis M."/>
            <person name="Khouri H."/>
            <person name="Zhang C."/>
            <person name="Niu H."/>
            <person name="Lin Q."/>
            <person name="Ohashi N."/>
            <person name="Zhi N."/>
            <person name="Nelson W."/>
            <person name="Brinkac L.M."/>
            <person name="Dodson R.J."/>
            <person name="Rosovitz M.J."/>
            <person name="Sundaram J."/>
            <person name="Daugherty S.C."/>
            <person name="Davidsen T."/>
            <person name="Durkin A.S."/>
            <person name="Gwinn M."/>
            <person name="Haft D.H."/>
            <person name="Selengut J.D."/>
            <person name="Sullivan S.A."/>
            <person name="Zafar N."/>
            <person name="Zhou L."/>
            <person name="Benahmed F."/>
            <person name="Forberger H."/>
            <person name="Halpin R."/>
            <person name="Mulligan S."/>
            <person name="Robinson J."/>
            <person name="White O."/>
            <person name="Rikihisa Y."/>
            <person name="Tettelin H."/>
        </authorList>
    </citation>
    <scope>NUCLEOTIDE SEQUENCE [LARGE SCALE GENOMIC DNA]</scope>
    <source>
        <strain evidence="2">ATCC VR-367 / Miyayama</strain>
    </source>
</reference>
<dbReference type="AlphaFoldDB" id="Q2GD94"/>
<accession>Q2GD94</accession>
<dbReference type="Proteomes" id="UP000001942">
    <property type="component" value="Chromosome"/>
</dbReference>
<organism evidence="1 2">
    <name type="scientific">Ehrlichia sennetsu (strain ATCC VR-367 / Miyayama)</name>
    <name type="common">Neorickettsia sennetsu</name>
    <dbReference type="NCBI Taxonomy" id="222891"/>
    <lineage>
        <taxon>Bacteria</taxon>
        <taxon>Pseudomonadati</taxon>
        <taxon>Pseudomonadota</taxon>
        <taxon>Alphaproteobacteria</taxon>
        <taxon>Rickettsiales</taxon>
        <taxon>Anaplasmataceae</taxon>
        <taxon>Ehrlichia</taxon>
    </lineage>
</organism>
<evidence type="ECO:0000313" key="1">
    <source>
        <dbReference type="EMBL" id="ABD46012.1"/>
    </source>
</evidence>
<proteinExistence type="predicted"/>
<name>Q2GD94_EHRS3</name>
<dbReference type="STRING" id="222891.NSE_0674"/>
<keyword evidence="2" id="KW-1185">Reference proteome</keyword>